<keyword evidence="1 2" id="KW-0597">Phosphoprotein</keyword>
<dbReference type="InterPro" id="IPR050595">
    <property type="entry name" value="Bact_response_regulator"/>
</dbReference>
<feature type="domain" description="Response regulatory" evidence="3">
    <location>
        <begin position="3"/>
        <end position="120"/>
    </location>
</feature>
<dbReference type="Pfam" id="PF00072">
    <property type="entry name" value="Response_reg"/>
    <property type="match status" value="1"/>
</dbReference>
<dbReference type="KEGG" id="dbk:DGMP_34280"/>
<sequence>MTRILFVDDENQNIQIMKEILSFYPKYEMEIAASGEEALVIADKISPDIVLLDIMMPGIDGFEVCKKLRLKPNLNRTKIIMVSGLSMIGDRLKAYEYGADDYITKPFVEDELIAKLDVFAKLNRMEDFYTSSIDAREKKIHNIGNYIQTITELSVSIEKRESLSPSSRKDLEAIQTTCFVLKELTQEL</sequence>
<dbReference type="EMBL" id="AP024086">
    <property type="protein sequence ID" value="BCL62735.1"/>
    <property type="molecule type" value="Genomic_DNA"/>
</dbReference>
<dbReference type="PROSITE" id="PS50110">
    <property type="entry name" value="RESPONSE_REGULATORY"/>
    <property type="match status" value="1"/>
</dbReference>
<feature type="modified residue" description="4-aspartylphosphate" evidence="2">
    <location>
        <position position="53"/>
    </location>
</feature>
<organism evidence="4 5">
    <name type="scientific">Desulfomarina profundi</name>
    <dbReference type="NCBI Taxonomy" id="2772557"/>
    <lineage>
        <taxon>Bacteria</taxon>
        <taxon>Pseudomonadati</taxon>
        <taxon>Thermodesulfobacteriota</taxon>
        <taxon>Desulfobulbia</taxon>
        <taxon>Desulfobulbales</taxon>
        <taxon>Desulfobulbaceae</taxon>
        <taxon>Desulfomarina</taxon>
    </lineage>
</organism>
<keyword evidence="5" id="KW-1185">Reference proteome</keyword>
<name>A0A8D5JQR3_9BACT</name>
<evidence type="ECO:0000256" key="2">
    <source>
        <dbReference type="PROSITE-ProRule" id="PRU00169"/>
    </source>
</evidence>
<dbReference type="SMART" id="SM00448">
    <property type="entry name" value="REC"/>
    <property type="match status" value="1"/>
</dbReference>
<dbReference type="Proteomes" id="UP000826725">
    <property type="component" value="Chromosome"/>
</dbReference>
<evidence type="ECO:0000313" key="5">
    <source>
        <dbReference type="Proteomes" id="UP000826725"/>
    </source>
</evidence>
<dbReference type="InterPro" id="IPR001789">
    <property type="entry name" value="Sig_transdc_resp-reg_receiver"/>
</dbReference>
<gene>
    <name evidence="4" type="ORF">DGMP_34280</name>
</gene>
<evidence type="ECO:0000313" key="4">
    <source>
        <dbReference type="EMBL" id="BCL62735.1"/>
    </source>
</evidence>
<protein>
    <recommendedName>
        <fullName evidence="3">Response regulatory domain-containing protein</fullName>
    </recommendedName>
</protein>
<dbReference type="RefSeq" id="WP_228855065.1">
    <property type="nucleotide sequence ID" value="NZ_AP024086.1"/>
</dbReference>
<accession>A0A8D5JQR3</accession>
<proteinExistence type="predicted"/>
<reference evidence="4" key="1">
    <citation type="submission" date="2020-09" db="EMBL/GenBank/DDBJ databases">
        <title>Desulfogranum mesoprofundum gen. nov., sp. nov., a novel mesophilic, sulfate-reducing chemolithoautotroph isolated from a deep-sea hydrothermal vent chimney in the Suiyo Seamount.</title>
        <authorList>
            <person name="Hashimoto Y."/>
            <person name="Nakagawa S."/>
        </authorList>
    </citation>
    <scope>NUCLEOTIDE SEQUENCE</scope>
    <source>
        <strain evidence="4">KT2</strain>
    </source>
</reference>
<dbReference type="GO" id="GO:0000160">
    <property type="term" value="P:phosphorelay signal transduction system"/>
    <property type="evidence" value="ECO:0007669"/>
    <property type="project" value="InterPro"/>
</dbReference>
<dbReference type="PANTHER" id="PTHR44591">
    <property type="entry name" value="STRESS RESPONSE REGULATOR PROTEIN 1"/>
    <property type="match status" value="1"/>
</dbReference>
<evidence type="ECO:0000259" key="3">
    <source>
        <dbReference type="PROSITE" id="PS50110"/>
    </source>
</evidence>
<dbReference type="PANTHER" id="PTHR44591:SF3">
    <property type="entry name" value="RESPONSE REGULATORY DOMAIN-CONTAINING PROTEIN"/>
    <property type="match status" value="1"/>
</dbReference>
<evidence type="ECO:0000256" key="1">
    <source>
        <dbReference type="ARBA" id="ARBA00022553"/>
    </source>
</evidence>
<dbReference type="AlphaFoldDB" id="A0A8D5JQR3"/>